<gene>
    <name evidence="1" type="ORF">Tco_0976482</name>
</gene>
<dbReference type="Proteomes" id="UP001151760">
    <property type="component" value="Unassembled WGS sequence"/>
</dbReference>
<evidence type="ECO:0000313" key="2">
    <source>
        <dbReference type="Proteomes" id="UP001151760"/>
    </source>
</evidence>
<reference evidence="1" key="2">
    <citation type="submission" date="2022-01" db="EMBL/GenBank/DDBJ databases">
        <authorList>
            <person name="Yamashiro T."/>
            <person name="Shiraishi A."/>
            <person name="Satake H."/>
            <person name="Nakayama K."/>
        </authorList>
    </citation>
    <scope>NUCLEOTIDE SEQUENCE</scope>
</reference>
<organism evidence="1 2">
    <name type="scientific">Tanacetum coccineum</name>
    <dbReference type="NCBI Taxonomy" id="301880"/>
    <lineage>
        <taxon>Eukaryota</taxon>
        <taxon>Viridiplantae</taxon>
        <taxon>Streptophyta</taxon>
        <taxon>Embryophyta</taxon>
        <taxon>Tracheophyta</taxon>
        <taxon>Spermatophyta</taxon>
        <taxon>Magnoliopsida</taxon>
        <taxon>eudicotyledons</taxon>
        <taxon>Gunneridae</taxon>
        <taxon>Pentapetalae</taxon>
        <taxon>asterids</taxon>
        <taxon>campanulids</taxon>
        <taxon>Asterales</taxon>
        <taxon>Asteraceae</taxon>
        <taxon>Asteroideae</taxon>
        <taxon>Anthemideae</taxon>
        <taxon>Anthemidinae</taxon>
        <taxon>Tanacetum</taxon>
    </lineage>
</organism>
<evidence type="ECO:0000313" key="1">
    <source>
        <dbReference type="EMBL" id="GJT50325.1"/>
    </source>
</evidence>
<protein>
    <submittedName>
        <fullName evidence="1">Uncharacterized protein</fullName>
    </submittedName>
</protein>
<proteinExistence type="predicted"/>
<accession>A0ABQ5EHD0</accession>
<keyword evidence="2" id="KW-1185">Reference proteome</keyword>
<sequence>MQLRSNSYKVVPVVDSCSTSPPLKTSPPPILLNKMNSPPNHEWELSLDIDDSDLRLSPFLRPCNNHHNVETTTTTETIVSLHNPNLDNCDENPVRIIPGHAGIVQATKLRKIADIWEGGEEFMMSTQQYIMKVIKDVGEDGDFTRGPWVCAV</sequence>
<comment type="caution">
    <text evidence="1">The sequence shown here is derived from an EMBL/GenBank/DDBJ whole genome shotgun (WGS) entry which is preliminary data.</text>
</comment>
<name>A0ABQ5EHD0_9ASTR</name>
<reference evidence="1" key="1">
    <citation type="journal article" date="2022" name="Int. J. Mol. Sci.">
        <title>Draft Genome of Tanacetum Coccineum: Genomic Comparison of Closely Related Tanacetum-Family Plants.</title>
        <authorList>
            <person name="Yamashiro T."/>
            <person name="Shiraishi A."/>
            <person name="Nakayama K."/>
            <person name="Satake H."/>
        </authorList>
    </citation>
    <scope>NUCLEOTIDE SEQUENCE</scope>
</reference>
<dbReference type="EMBL" id="BQNB010016311">
    <property type="protein sequence ID" value="GJT50325.1"/>
    <property type="molecule type" value="Genomic_DNA"/>
</dbReference>